<proteinExistence type="predicted"/>
<dbReference type="STRING" id="1742973.COMA2_50053"/>
<dbReference type="OrthoDB" id="9780153at2"/>
<dbReference type="Pfam" id="PF00196">
    <property type="entry name" value="GerE"/>
    <property type="match status" value="1"/>
</dbReference>
<name>A0A0S4LQZ7_9BACT</name>
<accession>A0A0S4LQZ7</accession>
<dbReference type="InterPro" id="IPR016032">
    <property type="entry name" value="Sig_transdc_resp-reg_C-effctor"/>
</dbReference>
<dbReference type="CDD" id="cd17535">
    <property type="entry name" value="REC_NarL-like"/>
    <property type="match status" value="1"/>
</dbReference>
<dbReference type="InterPro" id="IPR011006">
    <property type="entry name" value="CheY-like_superfamily"/>
</dbReference>
<dbReference type="Pfam" id="PF00072">
    <property type="entry name" value="Response_reg"/>
    <property type="match status" value="1"/>
</dbReference>
<feature type="domain" description="Response regulatory" evidence="5">
    <location>
        <begin position="29"/>
        <end position="145"/>
    </location>
</feature>
<dbReference type="PROSITE" id="PS00622">
    <property type="entry name" value="HTH_LUXR_1"/>
    <property type="match status" value="1"/>
</dbReference>
<dbReference type="InterPro" id="IPR058245">
    <property type="entry name" value="NreC/VraR/RcsB-like_REC"/>
</dbReference>
<evidence type="ECO:0000256" key="1">
    <source>
        <dbReference type="ARBA" id="ARBA00022553"/>
    </source>
</evidence>
<dbReference type="PROSITE" id="PS50110">
    <property type="entry name" value="RESPONSE_REGULATORY"/>
    <property type="match status" value="1"/>
</dbReference>
<evidence type="ECO:0000313" key="7">
    <source>
        <dbReference type="Proteomes" id="UP000198736"/>
    </source>
</evidence>
<dbReference type="SUPFAM" id="SSF52172">
    <property type="entry name" value="CheY-like"/>
    <property type="match status" value="1"/>
</dbReference>
<evidence type="ECO:0000259" key="5">
    <source>
        <dbReference type="PROSITE" id="PS50110"/>
    </source>
</evidence>
<dbReference type="Proteomes" id="UP000198736">
    <property type="component" value="Unassembled WGS sequence"/>
</dbReference>
<evidence type="ECO:0000256" key="2">
    <source>
        <dbReference type="ARBA" id="ARBA00023125"/>
    </source>
</evidence>
<dbReference type="GO" id="GO:0003677">
    <property type="term" value="F:DNA binding"/>
    <property type="evidence" value="ECO:0007669"/>
    <property type="project" value="UniProtKB-KW"/>
</dbReference>
<evidence type="ECO:0000259" key="4">
    <source>
        <dbReference type="PROSITE" id="PS50043"/>
    </source>
</evidence>
<dbReference type="RefSeq" id="WP_090900321.1">
    <property type="nucleotide sequence ID" value="NZ_CZPZ01000032.1"/>
</dbReference>
<dbReference type="InterPro" id="IPR039420">
    <property type="entry name" value="WalR-like"/>
</dbReference>
<dbReference type="InterPro" id="IPR000792">
    <property type="entry name" value="Tscrpt_reg_LuxR_C"/>
</dbReference>
<dbReference type="GO" id="GO:0000160">
    <property type="term" value="P:phosphorelay signal transduction system"/>
    <property type="evidence" value="ECO:0007669"/>
    <property type="project" value="InterPro"/>
</dbReference>
<gene>
    <name evidence="6" type="ORF">COMA2_50053</name>
</gene>
<dbReference type="CDD" id="cd06170">
    <property type="entry name" value="LuxR_C_like"/>
    <property type="match status" value="1"/>
</dbReference>
<keyword evidence="7" id="KW-1185">Reference proteome</keyword>
<sequence length="239" mass="27273">MKEELSTSNRRTRNATYRVDRGVRPTSIQLLIVEAQRLFRQSLRLLLERERDVDAVVEATNGREAYRLAMEHKPDIVLLDVDMLDLDVEAVTKLIRRHIPDTRVLLLARYDEDTRIVAAMQAGASGYVLKDTDQTDFLRIIRTIARGEHILSPTRPDGFVHNVPGALRQTHEHHITLLSSLTEREREILACAAAGRSNKEIAEQLCVSIDTVKTHLHHIYQKLSVDGRVEAILTYLQTQ</sequence>
<organism evidence="6 7">
    <name type="scientific">Candidatus Nitrospira nitrificans</name>
    <dbReference type="NCBI Taxonomy" id="1742973"/>
    <lineage>
        <taxon>Bacteria</taxon>
        <taxon>Pseudomonadati</taxon>
        <taxon>Nitrospirota</taxon>
        <taxon>Nitrospiria</taxon>
        <taxon>Nitrospirales</taxon>
        <taxon>Nitrospiraceae</taxon>
        <taxon>Nitrospira</taxon>
    </lineage>
</organism>
<dbReference type="PANTHER" id="PTHR43214">
    <property type="entry name" value="TWO-COMPONENT RESPONSE REGULATOR"/>
    <property type="match status" value="1"/>
</dbReference>
<dbReference type="Gene3D" id="3.40.50.2300">
    <property type="match status" value="1"/>
</dbReference>
<evidence type="ECO:0000313" key="6">
    <source>
        <dbReference type="EMBL" id="CUS38374.1"/>
    </source>
</evidence>
<keyword evidence="2" id="KW-0238">DNA-binding</keyword>
<evidence type="ECO:0000256" key="3">
    <source>
        <dbReference type="PROSITE-ProRule" id="PRU00169"/>
    </source>
</evidence>
<dbReference type="AlphaFoldDB" id="A0A0S4LQZ7"/>
<dbReference type="PRINTS" id="PR00038">
    <property type="entry name" value="HTHLUXR"/>
</dbReference>
<dbReference type="SUPFAM" id="SSF46894">
    <property type="entry name" value="C-terminal effector domain of the bipartite response regulators"/>
    <property type="match status" value="1"/>
</dbReference>
<reference evidence="7" key="1">
    <citation type="submission" date="2015-10" db="EMBL/GenBank/DDBJ databases">
        <authorList>
            <person name="Luecker S."/>
            <person name="Luecker S."/>
        </authorList>
    </citation>
    <scope>NUCLEOTIDE SEQUENCE [LARGE SCALE GENOMIC DNA]</scope>
</reference>
<protein>
    <submittedName>
        <fullName evidence="6">Response regulator, LuxR family</fullName>
    </submittedName>
</protein>
<dbReference type="GO" id="GO:0006355">
    <property type="term" value="P:regulation of DNA-templated transcription"/>
    <property type="evidence" value="ECO:0007669"/>
    <property type="project" value="InterPro"/>
</dbReference>
<dbReference type="SMART" id="SM00421">
    <property type="entry name" value="HTH_LUXR"/>
    <property type="match status" value="1"/>
</dbReference>
<dbReference type="SMART" id="SM00448">
    <property type="entry name" value="REC"/>
    <property type="match status" value="1"/>
</dbReference>
<keyword evidence="1 3" id="KW-0597">Phosphoprotein</keyword>
<dbReference type="PROSITE" id="PS50043">
    <property type="entry name" value="HTH_LUXR_2"/>
    <property type="match status" value="1"/>
</dbReference>
<feature type="domain" description="HTH luxR-type" evidence="4">
    <location>
        <begin position="174"/>
        <end position="239"/>
    </location>
</feature>
<dbReference type="EMBL" id="CZPZ01000032">
    <property type="protein sequence ID" value="CUS38374.1"/>
    <property type="molecule type" value="Genomic_DNA"/>
</dbReference>
<dbReference type="InterPro" id="IPR001789">
    <property type="entry name" value="Sig_transdc_resp-reg_receiver"/>
</dbReference>
<feature type="modified residue" description="4-aspartylphosphate" evidence="3">
    <location>
        <position position="80"/>
    </location>
</feature>